<keyword evidence="3" id="KW-1185">Reference proteome</keyword>
<dbReference type="RefSeq" id="WP_379829636.1">
    <property type="nucleotide sequence ID" value="NZ_JBHUHU010000001.1"/>
</dbReference>
<dbReference type="InterPro" id="IPR036163">
    <property type="entry name" value="HMA_dom_sf"/>
</dbReference>
<dbReference type="Proteomes" id="UP001597342">
    <property type="component" value="Unassembled WGS sequence"/>
</dbReference>
<evidence type="ECO:0000313" key="3">
    <source>
        <dbReference type="Proteomes" id="UP001597342"/>
    </source>
</evidence>
<sequence>MKTTLLSFVALLVISLGHGQDKNKSVSFEVKGNCGMCKSRIEKAAIKIKGVKYAAWSAETKEFQAIIDERKCEIDDIKKRIAEVGHDSEGFTAPEEVYNELPECCKYRDPNSMQMDHNMENHKD</sequence>
<dbReference type="PROSITE" id="PS50846">
    <property type="entry name" value="HMA_2"/>
    <property type="match status" value="1"/>
</dbReference>
<gene>
    <name evidence="2" type="ORF">ACFSJE_03725</name>
</gene>
<reference evidence="3" key="1">
    <citation type="journal article" date="2019" name="Int. J. Syst. Evol. Microbiol.">
        <title>The Global Catalogue of Microorganisms (GCM) 10K type strain sequencing project: providing services to taxonomists for standard genome sequencing and annotation.</title>
        <authorList>
            <consortium name="The Broad Institute Genomics Platform"/>
            <consortium name="The Broad Institute Genome Sequencing Center for Infectious Disease"/>
            <person name="Wu L."/>
            <person name="Ma J."/>
        </authorList>
    </citation>
    <scope>NUCLEOTIDE SEQUENCE [LARGE SCALE GENOMIC DNA]</scope>
    <source>
        <strain evidence="3">JCM 3389</strain>
    </source>
</reference>
<dbReference type="SUPFAM" id="SSF55008">
    <property type="entry name" value="HMA, heavy metal-associated domain"/>
    <property type="match status" value="1"/>
</dbReference>
<dbReference type="InterPro" id="IPR006121">
    <property type="entry name" value="HMA_dom"/>
</dbReference>
<proteinExistence type="predicted"/>
<dbReference type="Gene3D" id="3.30.70.100">
    <property type="match status" value="1"/>
</dbReference>
<comment type="caution">
    <text evidence="2">The sequence shown here is derived from an EMBL/GenBank/DDBJ whole genome shotgun (WGS) entry which is preliminary data.</text>
</comment>
<name>A0ABW4XY63_9FLAO</name>
<feature type="domain" description="HMA" evidence="1">
    <location>
        <begin position="23"/>
        <end position="89"/>
    </location>
</feature>
<evidence type="ECO:0000259" key="1">
    <source>
        <dbReference type="PROSITE" id="PS50846"/>
    </source>
</evidence>
<dbReference type="EMBL" id="JBHUHU010000001">
    <property type="protein sequence ID" value="MFD2098869.1"/>
    <property type="molecule type" value="Genomic_DNA"/>
</dbReference>
<organism evidence="2 3">
    <name type="scientific">Flagellimonas iocasae</name>
    <dbReference type="NCBI Taxonomy" id="2055905"/>
    <lineage>
        <taxon>Bacteria</taxon>
        <taxon>Pseudomonadati</taxon>
        <taxon>Bacteroidota</taxon>
        <taxon>Flavobacteriia</taxon>
        <taxon>Flavobacteriales</taxon>
        <taxon>Flavobacteriaceae</taxon>
        <taxon>Flagellimonas</taxon>
    </lineage>
</organism>
<evidence type="ECO:0000313" key="2">
    <source>
        <dbReference type="EMBL" id="MFD2098869.1"/>
    </source>
</evidence>
<accession>A0ABW4XY63</accession>
<protein>
    <submittedName>
        <fullName evidence="2">Heavy-metal-associated domain-containing protein</fullName>
    </submittedName>
</protein>